<feature type="region of interest" description="Disordered" evidence="2">
    <location>
        <begin position="228"/>
        <end position="282"/>
    </location>
</feature>
<evidence type="ECO:0000256" key="1">
    <source>
        <dbReference type="ARBA" id="ARBA00022737"/>
    </source>
</evidence>
<dbReference type="PANTHER" id="PTHR22872:SF2">
    <property type="entry name" value="INHIBITOR OF BRUTON TYROSINE KINASE"/>
    <property type="match status" value="1"/>
</dbReference>
<name>A0A7J8QNL6_GOSRA</name>
<dbReference type="PANTHER" id="PTHR22872">
    <property type="entry name" value="BTK-BINDING PROTEIN-RELATED"/>
    <property type="match status" value="1"/>
</dbReference>
<dbReference type="EMBL" id="JABEZZ010000013">
    <property type="protein sequence ID" value="MBA0603177.1"/>
    <property type="molecule type" value="Genomic_DNA"/>
</dbReference>
<comment type="caution">
    <text evidence="3">The sequence shown here is derived from an EMBL/GenBank/DDBJ whole genome shotgun (WGS) entry which is preliminary data.</text>
</comment>
<keyword evidence="1" id="KW-0677">Repeat</keyword>
<dbReference type="AlphaFoldDB" id="A0A7J8QNL6"/>
<feature type="compositionally biased region" description="Basic and acidic residues" evidence="2">
    <location>
        <begin position="241"/>
        <end position="250"/>
    </location>
</feature>
<evidence type="ECO:0000256" key="2">
    <source>
        <dbReference type="SAM" id="MobiDB-lite"/>
    </source>
</evidence>
<organism evidence="3 4">
    <name type="scientific">Gossypium raimondii</name>
    <name type="common">Peruvian cotton</name>
    <name type="synonym">Gossypium klotzschianum subsp. raimondii</name>
    <dbReference type="NCBI Taxonomy" id="29730"/>
    <lineage>
        <taxon>Eukaryota</taxon>
        <taxon>Viridiplantae</taxon>
        <taxon>Streptophyta</taxon>
        <taxon>Embryophyta</taxon>
        <taxon>Tracheophyta</taxon>
        <taxon>Spermatophyta</taxon>
        <taxon>Magnoliopsida</taxon>
        <taxon>eudicotyledons</taxon>
        <taxon>Gunneridae</taxon>
        <taxon>Pentapetalae</taxon>
        <taxon>rosids</taxon>
        <taxon>malvids</taxon>
        <taxon>Malvales</taxon>
        <taxon>Malvaceae</taxon>
        <taxon>Malvoideae</taxon>
        <taxon>Gossypium</taxon>
    </lineage>
</organism>
<accession>A0A7J8QNL6</accession>
<evidence type="ECO:0000313" key="4">
    <source>
        <dbReference type="Proteomes" id="UP000593578"/>
    </source>
</evidence>
<reference evidence="3 4" key="1">
    <citation type="journal article" date="2019" name="Genome Biol. Evol.">
        <title>Insights into the evolution of the New World diploid cottons (Gossypium, subgenus Houzingenia) based on genome sequencing.</title>
        <authorList>
            <person name="Grover C.E."/>
            <person name="Arick M.A. 2nd"/>
            <person name="Thrash A."/>
            <person name="Conover J.L."/>
            <person name="Sanders W.S."/>
            <person name="Peterson D.G."/>
            <person name="Frelichowski J.E."/>
            <person name="Scheffler J.A."/>
            <person name="Scheffler B.E."/>
            <person name="Wendel J.F."/>
        </authorList>
    </citation>
    <scope>NUCLEOTIDE SEQUENCE [LARGE SCALE GENOMIC DNA]</scope>
    <source>
        <strain evidence="3">8</strain>
        <tissue evidence="3">Leaf</tissue>
    </source>
</reference>
<dbReference type="CDD" id="cd14733">
    <property type="entry name" value="BACK"/>
    <property type="match status" value="1"/>
</dbReference>
<dbReference type="Proteomes" id="UP000593578">
    <property type="component" value="Unassembled WGS sequence"/>
</dbReference>
<sequence length="282" mass="31411">LHGVKRATSVSVGETHLLSIVSLYHSIHPPYMPLSDQVPKLKVNDEGQELDEEVLCEKAAAECLVEPQNAIQLLEIADSLGADDLRKYCEDIVIRNLDYILTVSSQAFASASPDVLASLEKSLDSRSTESWSYRRLPTPTATFPVIINSDEEDSERGRLDSFLQPKDYLNQGISEQVQALQKKLQQIEVLEMKQLGGYILDDQQIAKVQRKPDLEDSLAELGLQVEKSQSKGSCSISADAKGNKKAEVSRKQRRKSKQRVAQVERVSDFSTSNIEPNTEGHF</sequence>
<gene>
    <name evidence="3" type="ORF">Gorai_003332</name>
</gene>
<evidence type="ECO:0000313" key="3">
    <source>
        <dbReference type="EMBL" id="MBA0603177.1"/>
    </source>
</evidence>
<proteinExistence type="predicted"/>
<protein>
    <submittedName>
        <fullName evidence="3">Uncharacterized protein</fullName>
    </submittedName>
</protein>
<feature type="non-terminal residue" evidence="3">
    <location>
        <position position="282"/>
    </location>
</feature>
<dbReference type="InterPro" id="IPR051625">
    <property type="entry name" value="Signaling_Regulatory_Domain"/>
</dbReference>